<evidence type="ECO:0000259" key="7">
    <source>
        <dbReference type="Pfam" id="PF25917"/>
    </source>
</evidence>
<keyword evidence="4 6" id="KW-0472">Membrane</keyword>
<comment type="subcellular location">
    <subcellularLocation>
        <location evidence="1">Membrane</location>
        <topology evidence="1">Single-pass membrane protein</topology>
    </subcellularLocation>
</comment>
<proteinExistence type="predicted"/>
<organism evidence="8 9">
    <name type="scientific">Chryseobacterium oryzae</name>
    <dbReference type="NCBI Taxonomy" id="2929799"/>
    <lineage>
        <taxon>Bacteria</taxon>
        <taxon>Pseudomonadati</taxon>
        <taxon>Bacteroidota</taxon>
        <taxon>Flavobacteriia</taxon>
        <taxon>Flavobacteriales</taxon>
        <taxon>Weeksellaceae</taxon>
        <taxon>Chryseobacterium group</taxon>
        <taxon>Chryseobacterium</taxon>
    </lineage>
</organism>
<dbReference type="PANTHER" id="PTHR30386">
    <property type="entry name" value="MEMBRANE FUSION SUBUNIT OF EMRAB-TOLC MULTIDRUG EFFLUX PUMP"/>
    <property type="match status" value="1"/>
</dbReference>
<sequence length="349" mass="39718">MKVSHRKKLVKFTSAVAWVFVLIIAVKAFLSIYTFLHNETTNDAQVVEYINPVIARVGGYVREVKFNDFDNVKAGDTLFIIDSKEYKLDANQVGAELQKQNASTQVLNQQRETLEAEAREAYQAIEAAKIKVWKENLEYERYKQLYSQKSATAQKLEQIEANLNIYKSDLSQAEQHYRVAQEKVQDLNQEKAVIGAEKQRLNEVKQRRNLDVSYTVITAPYNGRLGKRKIEKGQMIDVGDHLCYIVNDETPKWIMANFKETQIAEFSVGDLVTITADAYPDKKFKGKILAFSPATGSSFSLLPPDNATGNFVKIVQRIPVKIEILDVDKQWRSKLLSGMNVTVTVPHHK</sequence>
<dbReference type="Proteomes" id="UP000831068">
    <property type="component" value="Chromosome"/>
</dbReference>
<reference evidence="8 9" key="1">
    <citation type="submission" date="2022-03" db="EMBL/GenBank/DDBJ databases">
        <title>Chryseobacterium sp. isolated from the Andong Sikhe.</title>
        <authorList>
            <person name="Won M."/>
            <person name="Kim S.-J."/>
            <person name="Kwon S.-W."/>
        </authorList>
    </citation>
    <scope>NUCLEOTIDE SEQUENCE [LARGE SCALE GENOMIC DNA]</scope>
    <source>
        <strain evidence="8 9">ADR-1</strain>
    </source>
</reference>
<evidence type="ECO:0000256" key="5">
    <source>
        <dbReference type="SAM" id="Coils"/>
    </source>
</evidence>
<feature type="transmembrane region" description="Helical" evidence="6">
    <location>
        <begin position="12"/>
        <end position="36"/>
    </location>
</feature>
<evidence type="ECO:0000256" key="2">
    <source>
        <dbReference type="ARBA" id="ARBA00022692"/>
    </source>
</evidence>
<dbReference type="Gene3D" id="2.40.30.170">
    <property type="match status" value="1"/>
</dbReference>
<name>A0ABY4BIP3_9FLAO</name>
<dbReference type="Gene3D" id="2.40.50.100">
    <property type="match status" value="1"/>
</dbReference>
<keyword evidence="5" id="KW-0175">Coiled coil</keyword>
<feature type="coiled-coil region" evidence="5">
    <location>
        <begin position="97"/>
        <end position="207"/>
    </location>
</feature>
<accession>A0ABY4BIP3</accession>
<keyword evidence="2 6" id="KW-0812">Transmembrane</keyword>
<dbReference type="Pfam" id="PF25917">
    <property type="entry name" value="BSH_RND"/>
    <property type="match status" value="1"/>
</dbReference>
<dbReference type="RefSeq" id="WP_243575987.1">
    <property type="nucleotide sequence ID" value="NZ_CP094529.1"/>
</dbReference>
<feature type="domain" description="Multidrug resistance protein MdtA-like barrel-sandwich hybrid" evidence="7">
    <location>
        <begin position="53"/>
        <end position="246"/>
    </location>
</feature>
<dbReference type="PANTHER" id="PTHR30386:SF26">
    <property type="entry name" value="TRANSPORT PROTEIN COMB"/>
    <property type="match status" value="1"/>
</dbReference>
<evidence type="ECO:0000256" key="1">
    <source>
        <dbReference type="ARBA" id="ARBA00004167"/>
    </source>
</evidence>
<evidence type="ECO:0000256" key="4">
    <source>
        <dbReference type="ARBA" id="ARBA00023136"/>
    </source>
</evidence>
<evidence type="ECO:0000313" key="8">
    <source>
        <dbReference type="EMBL" id="UOE37576.1"/>
    </source>
</evidence>
<dbReference type="InterPro" id="IPR050739">
    <property type="entry name" value="MFP"/>
</dbReference>
<protein>
    <submittedName>
        <fullName evidence="8">HlyD family secretion protein</fullName>
    </submittedName>
</protein>
<evidence type="ECO:0000256" key="3">
    <source>
        <dbReference type="ARBA" id="ARBA00022989"/>
    </source>
</evidence>
<evidence type="ECO:0000256" key="6">
    <source>
        <dbReference type="SAM" id="Phobius"/>
    </source>
</evidence>
<keyword evidence="3 6" id="KW-1133">Transmembrane helix</keyword>
<dbReference type="EMBL" id="CP094529">
    <property type="protein sequence ID" value="UOE37576.1"/>
    <property type="molecule type" value="Genomic_DNA"/>
</dbReference>
<evidence type="ECO:0000313" key="9">
    <source>
        <dbReference type="Proteomes" id="UP000831068"/>
    </source>
</evidence>
<keyword evidence="9" id="KW-1185">Reference proteome</keyword>
<dbReference type="InterPro" id="IPR058625">
    <property type="entry name" value="MdtA-like_BSH"/>
</dbReference>
<dbReference type="SUPFAM" id="SSF111369">
    <property type="entry name" value="HlyD-like secretion proteins"/>
    <property type="match status" value="2"/>
</dbReference>
<gene>
    <name evidence="8" type="ORF">MTP08_10950</name>
</gene>